<keyword evidence="6" id="KW-1185">Reference proteome</keyword>
<comment type="caution">
    <text evidence="5">The sequence shown here is derived from an EMBL/GenBank/DDBJ whole genome shotgun (WGS) entry which is preliminary data.</text>
</comment>
<reference evidence="5 6" key="1">
    <citation type="journal article" date="2024" name="BMC Genomics">
        <title>Genome assembly of redclaw crayfish (Cherax quadricarinatus) provides insights into its immune adaptation and hypoxia tolerance.</title>
        <authorList>
            <person name="Liu Z."/>
            <person name="Zheng J."/>
            <person name="Li H."/>
            <person name="Fang K."/>
            <person name="Wang S."/>
            <person name="He J."/>
            <person name="Zhou D."/>
            <person name="Weng S."/>
            <person name="Chi M."/>
            <person name="Gu Z."/>
            <person name="He J."/>
            <person name="Li F."/>
            <person name="Wang M."/>
        </authorList>
    </citation>
    <scope>NUCLEOTIDE SEQUENCE [LARGE SCALE GENOMIC DNA]</scope>
    <source>
        <strain evidence="5">ZL_2023a</strain>
    </source>
</reference>
<protein>
    <recommendedName>
        <fullName evidence="2 3">Vacuolar-sorting protein SNF8</fullName>
    </recommendedName>
</protein>
<dbReference type="Proteomes" id="UP001445076">
    <property type="component" value="Unassembled WGS sequence"/>
</dbReference>
<dbReference type="PANTHER" id="PTHR12806:SF0">
    <property type="entry name" value="VACUOLAR-SORTING PROTEIN SNF8"/>
    <property type="match status" value="1"/>
</dbReference>
<dbReference type="EMBL" id="JARKIK010000018">
    <property type="protein sequence ID" value="KAK8746253.1"/>
    <property type="molecule type" value="Genomic_DNA"/>
</dbReference>
<dbReference type="Gene3D" id="1.10.10.10">
    <property type="entry name" value="Winged helix-like DNA-binding domain superfamily/Winged helix DNA-binding domain"/>
    <property type="match status" value="2"/>
</dbReference>
<dbReference type="AlphaFoldDB" id="A0AAW0Y2F8"/>
<dbReference type="InterPro" id="IPR036390">
    <property type="entry name" value="WH_DNA-bd_sf"/>
</dbReference>
<dbReference type="FunFam" id="1.10.10.10:FF:000085">
    <property type="entry name" value="Vacuolar-sorting protein SNF8"/>
    <property type="match status" value="1"/>
</dbReference>
<dbReference type="SUPFAM" id="SSF46785">
    <property type="entry name" value="Winged helix' DNA-binding domain"/>
    <property type="match status" value="2"/>
</dbReference>
<keyword evidence="4" id="KW-0175">Coiled coil</keyword>
<comment type="subunit">
    <text evidence="3">Component of the endosomal sorting complex required for transport II (ESCRT-II).</text>
</comment>
<comment type="function">
    <text evidence="3">Component of the endosomal sorting complex required for transport II (ESCRT-II), which is required for multivesicular body (MVB) formation and sorting of endosomal cargo proteins into MVBs.</text>
</comment>
<keyword evidence="3" id="KW-0653">Protein transport</keyword>
<evidence type="ECO:0000313" key="5">
    <source>
        <dbReference type="EMBL" id="KAK8746253.1"/>
    </source>
</evidence>
<comment type="similarity">
    <text evidence="1 3">Belongs to the SNF8 family.</text>
</comment>
<organism evidence="5 6">
    <name type="scientific">Cherax quadricarinatus</name>
    <name type="common">Australian red claw crayfish</name>
    <dbReference type="NCBI Taxonomy" id="27406"/>
    <lineage>
        <taxon>Eukaryota</taxon>
        <taxon>Metazoa</taxon>
        <taxon>Ecdysozoa</taxon>
        <taxon>Arthropoda</taxon>
        <taxon>Crustacea</taxon>
        <taxon>Multicrustacea</taxon>
        <taxon>Malacostraca</taxon>
        <taxon>Eumalacostraca</taxon>
        <taxon>Eucarida</taxon>
        <taxon>Decapoda</taxon>
        <taxon>Pleocyemata</taxon>
        <taxon>Astacidea</taxon>
        <taxon>Parastacoidea</taxon>
        <taxon>Parastacidae</taxon>
        <taxon>Cherax</taxon>
    </lineage>
</organism>
<evidence type="ECO:0000256" key="2">
    <source>
        <dbReference type="ARBA" id="ARBA00017052"/>
    </source>
</evidence>
<evidence type="ECO:0000256" key="1">
    <source>
        <dbReference type="ARBA" id="ARBA00009834"/>
    </source>
</evidence>
<dbReference type="GO" id="GO:0000814">
    <property type="term" value="C:ESCRT II complex"/>
    <property type="evidence" value="ECO:0007669"/>
    <property type="project" value="UniProtKB-UniRule"/>
</dbReference>
<evidence type="ECO:0000256" key="3">
    <source>
        <dbReference type="PIRNR" id="PIRNR017215"/>
    </source>
</evidence>
<keyword evidence="3" id="KW-0813">Transport</keyword>
<dbReference type="InterPro" id="IPR016689">
    <property type="entry name" value="ESCRT-2_cplx_Snf8"/>
</dbReference>
<dbReference type="PIRSF" id="PIRSF017215">
    <property type="entry name" value="ESCRT2_Vps22"/>
    <property type="match status" value="1"/>
</dbReference>
<dbReference type="Gene3D" id="6.10.140.180">
    <property type="match status" value="1"/>
</dbReference>
<evidence type="ECO:0000256" key="4">
    <source>
        <dbReference type="SAM" id="Coils"/>
    </source>
</evidence>
<proteinExistence type="inferred from homology"/>
<dbReference type="PANTHER" id="PTHR12806">
    <property type="entry name" value="EAP30 SUBUNIT OF ELL COMPLEX"/>
    <property type="match status" value="1"/>
</dbReference>
<accession>A0AAW0Y2F8</accession>
<gene>
    <name evidence="5" type="ORF">OTU49_017326</name>
</gene>
<evidence type="ECO:0000313" key="6">
    <source>
        <dbReference type="Proteomes" id="UP001445076"/>
    </source>
</evidence>
<feature type="coiled-coil region" evidence="4">
    <location>
        <begin position="42"/>
        <end position="69"/>
    </location>
</feature>
<dbReference type="InterPro" id="IPR040608">
    <property type="entry name" value="Snf8/Vps36"/>
</dbReference>
<dbReference type="GO" id="GO:0043328">
    <property type="term" value="P:protein transport to vacuole involved in ubiquitin-dependent protein catabolic process via the multivesicular body sorting pathway"/>
    <property type="evidence" value="ECO:0007669"/>
    <property type="project" value="TreeGrafter"/>
</dbReference>
<dbReference type="Pfam" id="PF04157">
    <property type="entry name" value="EAP30"/>
    <property type="match status" value="1"/>
</dbReference>
<name>A0AAW0Y2F8_CHEQU</name>
<dbReference type="InterPro" id="IPR036388">
    <property type="entry name" value="WH-like_DNA-bd_sf"/>
</dbReference>
<sequence length="261" mass="29794">MVFNILNEPILAITSYKMRRRAGVGAIQRQKIQQDKFKEKGSEIQENQLEQMTLQMEKFREKLEEFAAKHKTEIKKNPQFRKQFQEMCASIGVDPLASGKGFWCEMLGVGDFYYELGVQIVELCVATSHRNGGVISLEEALRRLNHRRRQDNQISTDDLVRAVKKLRVLGSGMEVVATGSSQFIYSIPGELSMDHTTLLQHAENVGHMTVSSAASNLGWTQERVGRTVDHLLRIGVAWRDDQDRPPTYWFPAFFQQCTTAE</sequence>